<keyword evidence="1" id="KW-0812">Transmembrane</keyword>
<dbReference type="PANTHER" id="PTHR38687">
    <property type="entry name" value="CELL DIVISION PROTEIN DEDD-RELATED"/>
    <property type="match status" value="1"/>
</dbReference>
<evidence type="ECO:0000256" key="1">
    <source>
        <dbReference type="SAM" id="Phobius"/>
    </source>
</evidence>
<dbReference type="SUPFAM" id="SSF110997">
    <property type="entry name" value="Sporulation related repeat"/>
    <property type="match status" value="1"/>
</dbReference>
<dbReference type="InterPro" id="IPR007730">
    <property type="entry name" value="SPOR-like_dom"/>
</dbReference>
<sequence length="183" mass="20976">VDVKLKQRLTGAGILTSLAIIILPLLLDGSEQERARIYSQIPEPPQIDLDKISISDVARKIEQMERASEARLPKEVVDETDYEEQPDFIFDKNNLPVNWSIQLGSFENKENAVRLREKLRNRNYRTYILHARTNEGGMYRVFVGPSSSKATLTEMMVQIEASLDLEGRIVRYRIEEDKELLGG</sequence>
<keyword evidence="1" id="KW-1133">Transmembrane helix</keyword>
<feature type="non-terminal residue" evidence="3">
    <location>
        <position position="1"/>
    </location>
</feature>
<dbReference type="GO" id="GO:0032506">
    <property type="term" value="P:cytokinetic process"/>
    <property type="evidence" value="ECO:0007669"/>
    <property type="project" value="TreeGrafter"/>
</dbReference>
<dbReference type="GO" id="GO:0042834">
    <property type="term" value="F:peptidoglycan binding"/>
    <property type="evidence" value="ECO:0007669"/>
    <property type="project" value="InterPro"/>
</dbReference>
<evidence type="ECO:0000259" key="2">
    <source>
        <dbReference type="PROSITE" id="PS51724"/>
    </source>
</evidence>
<proteinExistence type="predicted"/>
<dbReference type="EMBL" id="UINC01110712">
    <property type="protein sequence ID" value="SVC78404.1"/>
    <property type="molecule type" value="Genomic_DNA"/>
</dbReference>
<dbReference type="Pfam" id="PF05036">
    <property type="entry name" value="SPOR"/>
    <property type="match status" value="1"/>
</dbReference>
<dbReference type="GO" id="GO:0032153">
    <property type="term" value="C:cell division site"/>
    <property type="evidence" value="ECO:0007669"/>
    <property type="project" value="TreeGrafter"/>
</dbReference>
<evidence type="ECO:0000313" key="3">
    <source>
        <dbReference type="EMBL" id="SVC78404.1"/>
    </source>
</evidence>
<protein>
    <recommendedName>
        <fullName evidence="2">SPOR domain-containing protein</fullName>
    </recommendedName>
</protein>
<dbReference type="PANTHER" id="PTHR38687:SF1">
    <property type="entry name" value="CELL DIVISION PROTEIN DEDD"/>
    <property type="match status" value="1"/>
</dbReference>
<accession>A0A382PYI7</accession>
<feature type="domain" description="SPOR" evidence="2">
    <location>
        <begin position="93"/>
        <end position="172"/>
    </location>
</feature>
<dbReference type="InterPro" id="IPR052521">
    <property type="entry name" value="Cell_div_SPOR-domain"/>
</dbReference>
<organism evidence="3">
    <name type="scientific">marine metagenome</name>
    <dbReference type="NCBI Taxonomy" id="408172"/>
    <lineage>
        <taxon>unclassified sequences</taxon>
        <taxon>metagenomes</taxon>
        <taxon>ecological metagenomes</taxon>
    </lineage>
</organism>
<dbReference type="GO" id="GO:0030428">
    <property type="term" value="C:cell septum"/>
    <property type="evidence" value="ECO:0007669"/>
    <property type="project" value="TreeGrafter"/>
</dbReference>
<dbReference type="InterPro" id="IPR036680">
    <property type="entry name" value="SPOR-like_sf"/>
</dbReference>
<name>A0A382PYI7_9ZZZZ</name>
<feature type="transmembrane region" description="Helical" evidence="1">
    <location>
        <begin position="9"/>
        <end position="27"/>
    </location>
</feature>
<dbReference type="AlphaFoldDB" id="A0A382PYI7"/>
<keyword evidence="1" id="KW-0472">Membrane</keyword>
<reference evidence="3" key="1">
    <citation type="submission" date="2018-05" db="EMBL/GenBank/DDBJ databases">
        <authorList>
            <person name="Lanie J.A."/>
            <person name="Ng W.-L."/>
            <person name="Kazmierczak K.M."/>
            <person name="Andrzejewski T.M."/>
            <person name="Davidsen T.M."/>
            <person name="Wayne K.J."/>
            <person name="Tettelin H."/>
            <person name="Glass J.I."/>
            <person name="Rusch D."/>
            <person name="Podicherti R."/>
            <person name="Tsui H.-C.T."/>
            <person name="Winkler M.E."/>
        </authorList>
    </citation>
    <scope>NUCLEOTIDE SEQUENCE</scope>
</reference>
<dbReference type="Gene3D" id="3.30.70.1070">
    <property type="entry name" value="Sporulation related repeat"/>
    <property type="match status" value="1"/>
</dbReference>
<dbReference type="PROSITE" id="PS51724">
    <property type="entry name" value="SPOR"/>
    <property type="match status" value="1"/>
</dbReference>
<gene>
    <name evidence="3" type="ORF">METZ01_LOCUS331258</name>
</gene>